<feature type="transmembrane region" description="Helical" evidence="1">
    <location>
        <begin position="12"/>
        <end position="34"/>
    </location>
</feature>
<evidence type="ECO:0000256" key="1">
    <source>
        <dbReference type="SAM" id="Phobius"/>
    </source>
</evidence>
<dbReference type="EMBL" id="JBHSKX010000001">
    <property type="protein sequence ID" value="MFC5366175.1"/>
    <property type="molecule type" value="Genomic_DNA"/>
</dbReference>
<protein>
    <submittedName>
        <fullName evidence="2">Uncharacterized protein</fullName>
    </submittedName>
</protein>
<keyword evidence="1" id="KW-0812">Transmembrane</keyword>
<name>A0ABD5R8E9_9EURY</name>
<organism evidence="2 3">
    <name type="scientific">Salinirubrum litoreum</name>
    <dbReference type="NCBI Taxonomy" id="1126234"/>
    <lineage>
        <taxon>Archaea</taxon>
        <taxon>Methanobacteriati</taxon>
        <taxon>Methanobacteriota</taxon>
        <taxon>Stenosarchaea group</taxon>
        <taxon>Halobacteria</taxon>
        <taxon>Halobacteriales</taxon>
        <taxon>Haloferacaceae</taxon>
        <taxon>Salinirubrum</taxon>
    </lineage>
</organism>
<evidence type="ECO:0000313" key="3">
    <source>
        <dbReference type="Proteomes" id="UP001596201"/>
    </source>
</evidence>
<reference evidence="2 3" key="1">
    <citation type="journal article" date="2019" name="Int. J. Syst. Evol. Microbiol.">
        <title>The Global Catalogue of Microorganisms (GCM) 10K type strain sequencing project: providing services to taxonomists for standard genome sequencing and annotation.</title>
        <authorList>
            <consortium name="The Broad Institute Genomics Platform"/>
            <consortium name="The Broad Institute Genome Sequencing Center for Infectious Disease"/>
            <person name="Wu L."/>
            <person name="Ma J."/>
        </authorList>
    </citation>
    <scope>NUCLEOTIDE SEQUENCE [LARGE SCALE GENOMIC DNA]</scope>
    <source>
        <strain evidence="2 3">CGMCC 1.12237</strain>
    </source>
</reference>
<dbReference type="Proteomes" id="UP001596201">
    <property type="component" value="Unassembled WGS sequence"/>
</dbReference>
<dbReference type="RefSeq" id="WP_227228472.1">
    <property type="nucleotide sequence ID" value="NZ_JAJCVJ010000001.1"/>
</dbReference>
<accession>A0ABD5R8E9</accession>
<comment type="caution">
    <text evidence="2">The sequence shown here is derived from an EMBL/GenBank/DDBJ whole genome shotgun (WGS) entry which is preliminary data.</text>
</comment>
<sequence>MVTGEPPEFYAFLLSNLLTLALGGTITGLSYRAYRRAGESAFGTAAAGFGLITLGSVVEGIYELGIRGYELSGRELLALHTVEGVVIALGLATLFYSVTQY</sequence>
<evidence type="ECO:0000313" key="2">
    <source>
        <dbReference type="EMBL" id="MFC5366175.1"/>
    </source>
</evidence>
<proteinExistence type="predicted"/>
<gene>
    <name evidence="2" type="ORF">ACFPJ5_04440</name>
</gene>
<keyword evidence="1" id="KW-1133">Transmembrane helix</keyword>
<feature type="transmembrane region" description="Helical" evidence="1">
    <location>
        <begin position="41"/>
        <end position="62"/>
    </location>
</feature>
<keyword evidence="3" id="KW-1185">Reference proteome</keyword>
<dbReference type="AlphaFoldDB" id="A0ABD5R8E9"/>
<keyword evidence="1" id="KW-0472">Membrane</keyword>
<dbReference type="Pfam" id="PF24365">
    <property type="entry name" value="DUF7521"/>
    <property type="match status" value="1"/>
</dbReference>
<feature type="transmembrane region" description="Helical" evidence="1">
    <location>
        <begin position="77"/>
        <end position="98"/>
    </location>
</feature>
<dbReference type="InterPro" id="IPR055943">
    <property type="entry name" value="DUF7521"/>
</dbReference>